<sequence length="105" mass="12247">MENFLSARNIVENNALRARLYYQVPNPNVVLDRLKKNGTRFRRVLKFTGYNAFATVLRMEANELLDEPDLRLLKIACSILWDDAPEPSKQMYIFCAQVVDANIRR</sequence>
<comment type="caution">
    <text evidence="1">The sequence shown here is derived from an EMBL/GenBank/DDBJ whole genome shotgun (WGS) entry which is preliminary data.</text>
</comment>
<gene>
    <name evidence="1" type="ORF">AMORRO_LOCUS956</name>
</gene>
<dbReference type="Proteomes" id="UP000789342">
    <property type="component" value="Unassembled WGS sequence"/>
</dbReference>
<name>A0A9N8VJ54_9GLOM</name>
<reference evidence="1" key="1">
    <citation type="submission" date="2021-06" db="EMBL/GenBank/DDBJ databases">
        <authorList>
            <person name="Kallberg Y."/>
            <person name="Tangrot J."/>
            <person name="Rosling A."/>
        </authorList>
    </citation>
    <scope>NUCLEOTIDE SEQUENCE</scope>
    <source>
        <strain evidence="1">CL551</strain>
    </source>
</reference>
<organism evidence="1 2">
    <name type="scientific">Acaulospora morrowiae</name>
    <dbReference type="NCBI Taxonomy" id="94023"/>
    <lineage>
        <taxon>Eukaryota</taxon>
        <taxon>Fungi</taxon>
        <taxon>Fungi incertae sedis</taxon>
        <taxon>Mucoromycota</taxon>
        <taxon>Glomeromycotina</taxon>
        <taxon>Glomeromycetes</taxon>
        <taxon>Diversisporales</taxon>
        <taxon>Acaulosporaceae</taxon>
        <taxon>Acaulospora</taxon>
    </lineage>
</organism>
<dbReference type="EMBL" id="CAJVPV010000339">
    <property type="protein sequence ID" value="CAG8452240.1"/>
    <property type="molecule type" value="Genomic_DNA"/>
</dbReference>
<evidence type="ECO:0000313" key="1">
    <source>
        <dbReference type="EMBL" id="CAG8452240.1"/>
    </source>
</evidence>
<proteinExistence type="predicted"/>
<dbReference type="AlphaFoldDB" id="A0A9N8VJ54"/>
<evidence type="ECO:0000313" key="2">
    <source>
        <dbReference type="Proteomes" id="UP000789342"/>
    </source>
</evidence>
<keyword evidence="2" id="KW-1185">Reference proteome</keyword>
<protein>
    <submittedName>
        <fullName evidence="1">9476_t:CDS:1</fullName>
    </submittedName>
</protein>
<accession>A0A9N8VJ54</accession>